<comment type="similarity">
    <text evidence="1">Belongs to the PPR family. P subfamily.</text>
</comment>
<dbReference type="PROSITE" id="PS51375">
    <property type="entry name" value="PPR"/>
    <property type="match status" value="2"/>
</dbReference>
<dbReference type="Pfam" id="PF13041">
    <property type="entry name" value="PPR_2"/>
    <property type="match status" value="1"/>
</dbReference>
<keyword evidence="2" id="KW-0677">Repeat</keyword>
<dbReference type="Proteomes" id="UP000626092">
    <property type="component" value="Unassembled WGS sequence"/>
</dbReference>
<dbReference type="InterPro" id="IPR011990">
    <property type="entry name" value="TPR-like_helical_dom_sf"/>
</dbReference>
<proteinExistence type="inferred from homology"/>
<sequence length="289" mass="32775">MTSAEEYFNNLEKFSKNPKTYGALLGWYCREKMVDEAADIFERMEGLSFTSACYYNMMMSLYLSIGEPEKVSLLAKEMEAAKIAADTCTYNQLLRGFASLKDYTAADGVLKRMGKDKVMTDWLTYAILGSIYVEAGLIDKANAALQKLEDKENVRDGKAFHSVIELHARMFDLLEVNRAWQLLKKSASLQKPGIDNYLVMLSALLKLDDADSLDKCLSEWESGCPTYDVRICNVILESYLKRNMIKWAIAFYGNLEWRGAAPNLEPVVVSLVTKKRINKYCRQGSQKCS</sequence>
<dbReference type="Gene3D" id="1.25.40.10">
    <property type="entry name" value="Tetratricopeptide repeat domain"/>
    <property type="match status" value="1"/>
</dbReference>
<evidence type="ECO:0008006" key="6">
    <source>
        <dbReference type="Google" id="ProtNLM"/>
    </source>
</evidence>
<organism evidence="4 5">
    <name type="scientific">Rhododendron simsii</name>
    <name type="common">Sims's rhododendron</name>
    <dbReference type="NCBI Taxonomy" id="118357"/>
    <lineage>
        <taxon>Eukaryota</taxon>
        <taxon>Viridiplantae</taxon>
        <taxon>Streptophyta</taxon>
        <taxon>Embryophyta</taxon>
        <taxon>Tracheophyta</taxon>
        <taxon>Spermatophyta</taxon>
        <taxon>Magnoliopsida</taxon>
        <taxon>eudicotyledons</taxon>
        <taxon>Gunneridae</taxon>
        <taxon>Pentapetalae</taxon>
        <taxon>asterids</taxon>
        <taxon>Ericales</taxon>
        <taxon>Ericaceae</taxon>
        <taxon>Ericoideae</taxon>
        <taxon>Rhodoreae</taxon>
        <taxon>Rhododendron</taxon>
    </lineage>
</organism>
<dbReference type="AlphaFoldDB" id="A0A834G8F7"/>
<name>A0A834G8F7_RHOSS</name>
<dbReference type="EMBL" id="WJXA01000011">
    <property type="protein sequence ID" value="KAF7127923.1"/>
    <property type="molecule type" value="Genomic_DNA"/>
</dbReference>
<dbReference type="OrthoDB" id="1717827at2759"/>
<protein>
    <recommendedName>
        <fullName evidence="6">Pentatricopeptide repeat-containing protein</fullName>
    </recommendedName>
</protein>
<dbReference type="NCBIfam" id="TIGR00756">
    <property type="entry name" value="PPR"/>
    <property type="match status" value="2"/>
</dbReference>
<evidence type="ECO:0000313" key="4">
    <source>
        <dbReference type="EMBL" id="KAF7127923.1"/>
    </source>
</evidence>
<dbReference type="GO" id="GO:0005739">
    <property type="term" value="C:mitochondrion"/>
    <property type="evidence" value="ECO:0007669"/>
    <property type="project" value="TreeGrafter"/>
</dbReference>
<dbReference type="InterPro" id="IPR002885">
    <property type="entry name" value="PPR_rpt"/>
</dbReference>
<evidence type="ECO:0000313" key="5">
    <source>
        <dbReference type="Proteomes" id="UP000626092"/>
    </source>
</evidence>
<dbReference type="Pfam" id="PF01535">
    <property type="entry name" value="PPR"/>
    <property type="match status" value="1"/>
</dbReference>
<dbReference type="GO" id="GO:0003729">
    <property type="term" value="F:mRNA binding"/>
    <property type="evidence" value="ECO:0007669"/>
    <property type="project" value="UniProtKB-ARBA"/>
</dbReference>
<dbReference type="PANTHER" id="PTHR45717">
    <property type="entry name" value="OS12G0527900 PROTEIN"/>
    <property type="match status" value="1"/>
</dbReference>
<evidence type="ECO:0000256" key="3">
    <source>
        <dbReference type="PROSITE-ProRule" id="PRU00708"/>
    </source>
</evidence>
<reference evidence="4" key="1">
    <citation type="submission" date="2019-11" db="EMBL/GenBank/DDBJ databases">
        <authorList>
            <person name="Liu Y."/>
            <person name="Hou J."/>
            <person name="Li T.-Q."/>
            <person name="Guan C.-H."/>
            <person name="Wu X."/>
            <person name="Wu H.-Z."/>
            <person name="Ling F."/>
            <person name="Zhang R."/>
            <person name="Shi X.-G."/>
            <person name="Ren J.-P."/>
            <person name="Chen E.-F."/>
            <person name="Sun J.-M."/>
        </authorList>
    </citation>
    <scope>NUCLEOTIDE SEQUENCE</scope>
    <source>
        <strain evidence="4">Adult_tree_wgs_1</strain>
        <tissue evidence="4">Leaves</tissue>
    </source>
</reference>
<feature type="repeat" description="PPR" evidence="3">
    <location>
        <begin position="86"/>
        <end position="120"/>
    </location>
</feature>
<dbReference type="PANTHER" id="PTHR45717:SF5">
    <property type="entry name" value="PENTACOTRIPEPTIDE-REPEAT REGION OF PRORP DOMAIN-CONTAINING PROTEIN"/>
    <property type="match status" value="1"/>
</dbReference>
<feature type="repeat" description="PPR" evidence="3">
    <location>
        <begin position="17"/>
        <end position="51"/>
    </location>
</feature>
<keyword evidence="5" id="KW-1185">Reference proteome</keyword>
<gene>
    <name evidence="4" type="ORF">RHSIM_Rhsim11G0095800</name>
</gene>
<accession>A0A834G8F7</accession>
<evidence type="ECO:0000256" key="1">
    <source>
        <dbReference type="ARBA" id="ARBA00007626"/>
    </source>
</evidence>
<evidence type="ECO:0000256" key="2">
    <source>
        <dbReference type="ARBA" id="ARBA00022737"/>
    </source>
</evidence>
<comment type="caution">
    <text evidence="4">The sequence shown here is derived from an EMBL/GenBank/DDBJ whole genome shotgun (WGS) entry which is preliminary data.</text>
</comment>